<dbReference type="GO" id="GO:0020037">
    <property type="term" value="F:heme binding"/>
    <property type="evidence" value="ECO:0007669"/>
    <property type="project" value="InterPro"/>
</dbReference>
<keyword evidence="10" id="KW-1185">Reference proteome</keyword>
<evidence type="ECO:0000256" key="8">
    <source>
        <dbReference type="SAM" id="Phobius"/>
    </source>
</evidence>
<keyword evidence="8" id="KW-0472">Membrane</keyword>
<evidence type="ECO:0000256" key="5">
    <source>
        <dbReference type="ARBA" id="ARBA00023004"/>
    </source>
</evidence>
<comment type="similarity">
    <text evidence="2 7">Belongs to the cytochrome P450 family.</text>
</comment>
<comment type="cofactor">
    <cofactor evidence="1 6">
        <name>heme</name>
        <dbReference type="ChEBI" id="CHEBI:30413"/>
    </cofactor>
</comment>
<feature type="binding site" description="axial binding residue" evidence="6">
    <location>
        <position position="563"/>
    </location>
    <ligand>
        <name>heme</name>
        <dbReference type="ChEBI" id="CHEBI:30413"/>
    </ligand>
    <ligandPart>
        <name>Fe</name>
        <dbReference type="ChEBI" id="CHEBI:18248"/>
    </ligandPart>
</feature>
<keyword evidence="3 6" id="KW-0479">Metal-binding</keyword>
<dbReference type="PANTHER" id="PTHR24305:SF166">
    <property type="entry name" value="CYTOCHROME P450 12A4, MITOCHONDRIAL-RELATED"/>
    <property type="match status" value="1"/>
</dbReference>
<evidence type="ECO:0000256" key="1">
    <source>
        <dbReference type="ARBA" id="ARBA00001971"/>
    </source>
</evidence>
<dbReference type="PANTHER" id="PTHR24305">
    <property type="entry name" value="CYTOCHROME P450"/>
    <property type="match status" value="1"/>
</dbReference>
<evidence type="ECO:0000256" key="7">
    <source>
        <dbReference type="RuleBase" id="RU000461"/>
    </source>
</evidence>
<organism evidence="9 10">
    <name type="scientific">Tilletia horrida</name>
    <dbReference type="NCBI Taxonomy" id="155126"/>
    <lineage>
        <taxon>Eukaryota</taxon>
        <taxon>Fungi</taxon>
        <taxon>Dikarya</taxon>
        <taxon>Basidiomycota</taxon>
        <taxon>Ustilaginomycotina</taxon>
        <taxon>Exobasidiomycetes</taxon>
        <taxon>Tilletiales</taxon>
        <taxon>Tilletiaceae</taxon>
        <taxon>Tilletia</taxon>
    </lineage>
</organism>
<evidence type="ECO:0000256" key="6">
    <source>
        <dbReference type="PIRSR" id="PIRSR602401-1"/>
    </source>
</evidence>
<dbReference type="InterPro" id="IPR050121">
    <property type="entry name" value="Cytochrome_P450_monoxygenase"/>
</dbReference>
<dbReference type="Pfam" id="PF00067">
    <property type="entry name" value="p450"/>
    <property type="match status" value="1"/>
</dbReference>
<name>A0AAN6GXI0_9BASI</name>
<keyword evidence="5 6" id="KW-0408">Iron</keyword>
<dbReference type="PRINTS" id="PR00385">
    <property type="entry name" value="P450"/>
</dbReference>
<dbReference type="PROSITE" id="PS00086">
    <property type="entry name" value="CYTOCHROME_P450"/>
    <property type="match status" value="1"/>
</dbReference>
<sequence>MSATSPQRHLVEIPWLSLATLFFFLYLGLKLSRPIRKIYRAPQAVAHLQGPPMKHWLMGSYSKRELAGGKFTHTVLRDIQQYGKVHGSVLLGRKPHIVVADPKVVNKVFLQAGYPKVPSSLAFMRRHVGRGLLGEDGEAAHARQRKIASPAFTTAAVNAMHGTIKEKGMSLVERINRVLGEAEAAQSDGAGVLTNCAEHWLKMALDVIGSCGFGYEFNSLYEDCRTPLDDAFASLMASMSTGTTYAALRTRFGSPIEKIGRYLRIKEQVELDDATQTVRNVSRALVNRAKAQAWQDGDFSDGLSTSACSDTSSLIEAEDEFLQMATQDPNSRLVEDRSFGSALQKSTKDLLTLMVRANLSEKLKPSQRLSDTEMSGMVPAMLSAGHETSATALSWACYALTQPGHGQEVQRRLRAELLESQGSWRDNVNSLHGLTYLDAVTREVLRLHSPIRGMRRMVPYDDVLPLTQPITLADGTETKELVVRKGTVLFFSLIAINTDDDIWGDGSAFRPERWLDESHPYSDYDSPAALAAHQRRTLEGSGEVPLKNVWSSMMSFGIGPTNCIGMKIALMEIKMGLASMLSNFELLPPALPGQAPVELDYVIQIVAHPVVKEREKDGMQVPIRIRRLPNTSCSTPRL</sequence>
<dbReference type="Gene3D" id="1.10.630.10">
    <property type="entry name" value="Cytochrome P450"/>
    <property type="match status" value="1"/>
</dbReference>
<accession>A0AAN6GXI0</accession>
<evidence type="ECO:0000256" key="2">
    <source>
        <dbReference type="ARBA" id="ARBA00010617"/>
    </source>
</evidence>
<evidence type="ECO:0000256" key="3">
    <source>
        <dbReference type="ARBA" id="ARBA00022723"/>
    </source>
</evidence>
<dbReference type="SUPFAM" id="SSF48264">
    <property type="entry name" value="Cytochrome P450"/>
    <property type="match status" value="1"/>
</dbReference>
<evidence type="ECO:0008006" key="11">
    <source>
        <dbReference type="Google" id="ProtNLM"/>
    </source>
</evidence>
<keyword evidence="8" id="KW-0812">Transmembrane</keyword>
<gene>
    <name evidence="9" type="ORF">OC846_002200</name>
</gene>
<keyword evidence="4 7" id="KW-0560">Oxidoreductase</keyword>
<dbReference type="Proteomes" id="UP001176517">
    <property type="component" value="Unassembled WGS sequence"/>
</dbReference>
<dbReference type="InterPro" id="IPR017972">
    <property type="entry name" value="Cyt_P450_CS"/>
</dbReference>
<evidence type="ECO:0000313" key="9">
    <source>
        <dbReference type="EMBL" id="KAK0554189.1"/>
    </source>
</evidence>
<feature type="transmembrane region" description="Helical" evidence="8">
    <location>
        <begin position="12"/>
        <end position="29"/>
    </location>
</feature>
<comment type="caution">
    <text evidence="9">The sequence shown here is derived from an EMBL/GenBank/DDBJ whole genome shotgun (WGS) entry which is preliminary data.</text>
</comment>
<protein>
    <recommendedName>
        <fullName evidence="11">Cytochrome P450</fullName>
    </recommendedName>
</protein>
<dbReference type="GO" id="GO:0016705">
    <property type="term" value="F:oxidoreductase activity, acting on paired donors, with incorporation or reduction of molecular oxygen"/>
    <property type="evidence" value="ECO:0007669"/>
    <property type="project" value="InterPro"/>
</dbReference>
<reference evidence="9" key="1">
    <citation type="journal article" date="2023" name="PhytoFront">
        <title>Draft Genome Resources of Seven Strains of Tilletia horrida, Causal Agent of Kernel Smut of Rice.</title>
        <authorList>
            <person name="Khanal S."/>
            <person name="Antony Babu S."/>
            <person name="Zhou X.G."/>
        </authorList>
    </citation>
    <scope>NUCLEOTIDE SEQUENCE</scope>
    <source>
        <strain evidence="9">TX6</strain>
    </source>
</reference>
<dbReference type="PRINTS" id="PR00463">
    <property type="entry name" value="EP450I"/>
</dbReference>
<keyword evidence="6 7" id="KW-0349">Heme</keyword>
<evidence type="ECO:0000313" key="10">
    <source>
        <dbReference type="Proteomes" id="UP001176517"/>
    </source>
</evidence>
<evidence type="ECO:0000256" key="4">
    <source>
        <dbReference type="ARBA" id="ARBA00023002"/>
    </source>
</evidence>
<proteinExistence type="inferred from homology"/>
<dbReference type="AlphaFoldDB" id="A0AAN6GXI0"/>
<dbReference type="InterPro" id="IPR002401">
    <property type="entry name" value="Cyt_P450_E_grp-I"/>
</dbReference>
<keyword evidence="7" id="KW-0503">Monooxygenase</keyword>
<keyword evidence="8" id="KW-1133">Transmembrane helix</keyword>
<dbReference type="GO" id="GO:0004497">
    <property type="term" value="F:monooxygenase activity"/>
    <property type="evidence" value="ECO:0007669"/>
    <property type="project" value="UniProtKB-KW"/>
</dbReference>
<dbReference type="EMBL" id="JAPDMZ010000040">
    <property type="protein sequence ID" value="KAK0554189.1"/>
    <property type="molecule type" value="Genomic_DNA"/>
</dbReference>
<dbReference type="GO" id="GO:0005506">
    <property type="term" value="F:iron ion binding"/>
    <property type="evidence" value="ECO:0007669"/>
    <property type="project" value="InterPro"/>
</dbReference>
<dbReference type="InterPro" id="IPR036396">
    <property type="entry name" value="Cyt_P450_sf"/>
</dbReference>
<dbReference type="InterPro" id="IPR001128">
    <property type="entry name" value="Cyt_P450"/>
</dbReference>